<keyword evidence="12" id="KW-1015">Disulfide bond</keyword>
<dbReference type="InterPro" id="IPR011009">
    <property type="entry name" value="Kinase-like_dom_sf"/>
</dbReference>
<protein>
    <recommendedName>
        <fullName evidence="17">Receptor-like serine/threonine-protein kinase</fullName>
        <ecNumber evidence="17">2.7.11.1</ecNumber>
    </recommendedName>
</protein>
<dbReference type="Gene3D" id="2.90.10.10">
    <property type="entry name" value="Bulb-type lectin domain"/>
    <property type="match status" value="1"/>
</dbReference>
<dbReference type="PROSITE" id="PS00107">
    <property type="entry name" value="PROTEIN_KINASE_ATP"/>
    <property type="match status" value="1"/>
</dbReference>
<keyword evidence="24" id="KW-1185">Reference proteome</keyword>
<evidence type="ECO:0000256" key="19">
    <source>
        <dbReference type="SAM" id="Phobius"/>
    </source>
</evidence>
<dbReference type="GO" id="GO:0005524">
    <property type="term" value="F:ATP binding"/>
    <property type="evidence" value="ECO:0007669"/>
    <property type="project" value="UniProtKB-UniRule"/>
</dbReference>
<gene>
    <name evidence="23" type="ORF">Syun_002871</name>
</gene>
<evidence type="ECO:0000256" key="9">
    <source>
        <dbReference type="ARBA" id="ARBA00022840"/>
    </source>
</evidence>
<organism evidence="23 24">
    <name type="scientific">Stephania yunnanensis</name>
    <dbReference type="NCBI Taxonomy" id="152371"/>
    <lineage>
        <taxon>Eukaryota</taxon>
        <taxon>Viridiplantae</taxon>
        <taxon>Streptophyta</taxon>
        <taxon>Embryophyta</taxon>
        <taxon>Tracheophyta</taxon>
        <taxon>Spermatophyta</taxon>
        <taxon>Magnoliopsida</taxon>
        <taxon>Ranunculales</taxon>
        <taxon>Menispermaceae</taxon>
        <taxon>Menispermoideae</taxon>
        <taxon>Cissampelideae</taxon>
        <taxon>Stephania</taxon>
    </lineage>
</organism>
<feature type="binding site" evidence="18">
    <location>
        <position position="544"/>
    </location>
    <ligand>
        <name>ATP</name>
        <dbReference type="ChEBI" id="CHEBI:30616"/>
    </ligand>
</feature>
<evidence type="ECO:0000256" key="5">
    <source>
        <dbReference type="ARBA" id="ARBA00022692"/>
    </source>
</evidence>
<dbReference type="Pfam" id="PF00024">
    <property type="entry name" value="PAN_1"/>
    <property type="match status" value="1"/>
</dbReference>
<dbReference type="CDD" id="cd14066">
    <property type="entry name" value="STKc_IRAK"/>
    <property type="match status" value="1"/>
</dbReference>
<evidence type="ECO:0000256" key="7">
    <source>
        <dbReference type="ARBA" id="ARBA00022741"/>
    </source>
</evidence>
<dbReference type="InterPro" id="IPR008271">
    <property type="entry name" value="Ser/Thr_kinase_AS"/>
</dbReference>
<dbReference type="Gene3D" id="1.10.510.10">
    <property type="entry name" value="Transferase(Phosphotransferase) domain 1"/>
    <property type="match status" value="1"/>
</dbReference>
<keyword evidence="10 19" id="KW-1133">Transmembrane helix</keyword>
<feature type="transmembrane region" description="Helical" evidence="19">
    <location>
        <begin position="456"/>
        <end position="483"/>
    </location>
</feature>
<dbReference type="GO" id="GO:0048544">
    <property type="term" value="P:recognition of pollen"/>
    <property type="evidence" value="ECO:0007669"/>
    <property type="project" value="InterPro"/>
</dbReference>
<dbReference type="FunFam" id="3.30.200.20:FF:000059">
    <property type="entry name" value="S-receptor-like serine/threonine-protein kinase"/>
    <property type="match status" value="1"/>
</dbReference>
<dbReference type="Gene3D" id="3.30.200.20">
    <property type="entry name" value="Phosphorylase Kinase, domain 1"/>
    <property type="match status" value="1"/>
</dbReference>
<keyword evidence="5 19" id="KW-0812">Transmembrane</keyword>
<dbReference type="FunFam" id="1.10.510.10:FF:000537">
    <property type="entry name" value="Putative receptor-like protein kinase"/>
    <property type="match status" value="1"/>
</dbReference>
<dbReference type="InterPro" id="IPR024171">
    <property type="entry name" value="SRK-like_kinase"/>
</dbReference>
<keyword evidence="4 17" id="KW-0808">Transferase</keyword>
<evidence type="ECO:0000313" key="24">
    <source>
        <dbReference type="Proteomes" id="UP001420932"/>
    </source>
</evidence>
<dbReference type="CDD" id="cd00053">
    <property type="entry name" value="EGF"/>
    <property type="match status" value="1"/>
</dbReference>
<keyword evidence="2 17" id="KW-0723">Serine/threonine-protein kinase</keyword>
<dbReference type="PANTHER" id="PTHR47974">
    <property type="entry name" value="OS07G0415500 PROTEIN"/>
    <property type="match status" value="1"/>
</dbReference>
<dbReference type="CDD" id="cd00028">
    <property type="entry name" value="B_lectin"/>
    <property type="match status" value="1"/>
</dbReference>
<comment type="catalytic activity">
    <reaction evidence="16 17">
        <text>L-seryl-[protein] + ATP = O-phospho-L-seryl-[protein] + ADP + H(+)</text>
        <dbReference type="Rhea" id="RHEA:17989"/>
        <dbReference type="Rhea" id="RHEA-COMP:9863"/>
        <dbReference type="Rhea" id="RHEA-COMP:11604"/>
        <dbReference type="ChEBI" id="CHEBI:15378"/>
        <dbReference type="ChEBI" id="CHEBI:29999"/>
        <dbReference type="ChEBI" id="CHEBI:30616"/>
        <dbReference type="ChEBI" id="CHEBI:83421"/>
        <dbReference type="ChEBI" id="CHEBI:456216"/>
        <dbReference type="EC" id="2.7.11.1"/>
    </reaction>
</comment>
<dbReference type="EC" id="2.7.11.1" evidence="17"/>
<dbReference type="Gene3D" id="3.50.4.10">
    <property type="entry name" value="Hepatocyte Growth Factor"/>
    <property type="match status" value="1"/>
</dbReference>
<accession>A0AAP0L3Y5</accession>
<dbReference type="AlphaFoldDB" id="A0AAP0L3Y5"/>
<dbReference type="PROSITE" id="PS50927">
    <property type="entry name" value="BULB_LECTIN"/>
    <property type="match status" value="1"/>
</dbReference>
<evidence type="ECO:0000259" key="20">
    <source>
        <dbReference type="PROSITE" id="PS50011"/>
    </source>
</evidence>
<dbReference type="InterPro" id="IPR000858">
    <property type="entry name" value="S_locus_glycoprot_dom"/>
</dbReference>
<evidence type="ECO:0000256" key="13">
    <source>
        <dbReference type="ARBA" id="ARBA00023170"/>
    </source>
</evidence>
<dbReference type="PROSITE" id="PS00108">
    <property type="entry name" value="PROTEIN_KINASE_ST"/>
    <property type="match status" value="1"/>
</dbReference>
<dbReference type="CDD" id="cd01098">
    <property type="entry name" value="PAN_AP_plant"/>
    <property type="match status" value="1"/>
</dbReference>
<dbReference type="PROSITE" id="PS50948">
    <property type="entry name" value="PAN"/>
    <property type="match status" value="1"/>
</dbReference>
<evidence type="ECO:0000256" key="10">
    <source>
        <dbReference type="ARBA" id="ARBA00022989"/>
    </source>
</evidence>
<dbReference type="InterPro" id="IPR017441">
    <property type="entry name" value="Protein_kinase_ATP_BS"/>
</dbReference>
<dbReference type="SUPFAM" id="SSF57414">
    <property type="entry name" value="Hairpin loop containing domain-like"/>
    <property type="match status" value="1"/>
</dbReference>
<dbReference type="SMART" id="SM00108">
    <property type="entry name" value="B_lectin"/>
    <property type="match status" value="1"/>
</dbReference>
<comment type="similarity">
    <text evidence="17">Belongs to the protein kinase superfamily. Ser/Thr protein kinase family.</text>
</comment>
<dbReference type="EMBL" id="JBBNAF010000002">
    <property type="protein sequence ID" value="KAK9161969.1"/>
    <property type="molecule type" value="Genomic_DNA"/>
</dbReference>
<evidence type="ECO:0000256" key="18">
    <source>
        <dbReference type="PROSITE-ProRule" id="PRU10141"/>
    </source>
</evidence>
<comment type="caution">
    <text evidence="23">The sequence shown here is derived from an EMBL/GenBank/DDBJ whole genome shotgun (WGS) entry which is preliminary data.</text>
</comment>
<dbReference type="Pfam" id="PF00954">
    <property type="entry name" value="S_locus_glycop"/>
    <property type="match status" value="1"/>
</dbReference>
<dbReference type="SUPFAM" id="SSF56112">
    <property type="entry name" value="Protein kinase-like (PK-like)"/>
    <property type="match status" value="1"/>
</dbReference>
<comment type="subcellular location">
    <subcellularLocation>
        <location evidence="1">Membrane</location>
        <topology evidence="1">Single-pass type I membrane protein</topology>
    </subcellularLocation>
</comment>
<feature type="domain" description="Apple" evidence="22">
    <location>
        <begin position="328"/>
        <end position="415"/>
    </location>
</feature>
<dbReference type="GO" id="GO:0016020">
    <property type="term" value="C:membrane"/>
    <property type="evidence" value="ECO:0007669"/>
    <property type="project" value="UniProtKB-SubCell"/>
</dbReference>
<dbReference type="FunFam" id="2.90.10.10:FF:000006">
    <property type="entry name" value="Serine/threonine-protein kinase"/>
    <property type="match status" value="1"/>
</dbReference>
<dbReference type="PIRSF" id="PIRSF000641">
    <property type="entry name" value="SRK"/>
    <property type="match status" value="1"/>
</dbReference>
<name>A0AAP0L3Y5_9MAGN</name>
<evidence type="ECO:0000256" key="1">
    <source>
        <dbReference type="ARBA" id="ARBA00004479"/>
    </source>
</evidence>
<evidence type="ECO:0000256" key="17">
    <source>
        <dbReference type="PIRNR" id="PIRNR000641"/>
    </source>
</evidence>
<evidence type="ECO:0000256" key="8">
    <source>
        <dbReference type="ARBA" id="ARBA00022777"/>
    </source>
</evidence>
<keyword evidence="7 17" id="KW-0547">Nucleotide-binding</keyword>
<feature type="domain" description="Protein kinase" evidence="20">
    <location>
        <begin position="516"/>
        <end position="812"/>
    </location>
</feature>
<dbReference type="GO" id="GO:0004674">
    <property type="term" value="F:protein serine/threonine kinase activity"/>
    <property type="evidence" value="ECO:0007669"/>
    <property type="project" value="UniProtKB-KW"/>
</dbReference>
<reference evidence="23 24" key="1">
    <citation type="submission" date="2024-01" db="EMBL/GenBank/DDBJ databases">
        <title>Genome assemblies of Stephania.</title>
        <authorList>
            <person name="Yang L."/>
        </authorList>
    </citation>
    <scope>NUCLEOTIDE SEQUENCE [LARGE SCALE GENOMIC DNA]</scope>
    <source>
        <strain evidence="23">YNDBR</strain>
        <tissue evidence="23">Leaf</tissue>
    </source>
</reference>
<evidence type="ECO:0000259" key="22">
    <source>
        <dbReference type="PROSITE" id="PS50948"/>
    </source>
</evidence>
<dbReference type="PROSITE" id="PS50011">
    <property type="entry name" value="PROTEIN_KINASE_DOM"/>
    <property type="match status" value="1"/>
</dbReference>
<proteinExistence type="inferred from homology"/>
<keyword evidence="3" id="KW-0245">EGF-like domain</keyword>
<keyword evidence="9 17" id="KW-0067">ATP-binding</keyword>
<keyword evidence="6" id="KW-0732">Signal</keyword>
<dbReference type="InterPro" id="IPR036426">
    <property type="entry name" value="Bulb-type_lectin_dom_sf"/>
</dbReference>
<dbReference type="InterPro" id="IPR001480">
    <property type="entry name" value="Bulb-type_lectin_dom"/>
</dbReference>
<keyword evidence="11 19" id="KW-0472">Membrane</keyword>
<dbReference type="PANTHER" id="PTHR47974:SF3">
    <property type="entry name" value="RECEPTOR-LIKE SERINE_THREONINE-PROTEIN KINASE"/>
    <property type="match status" value="1"/>
</dbReference>
<evidence type="ECO:0000256" key="16">
    <source>
        <dbReference type="ARBA" id="ARBA00048679"/>
    </source>
</evidence>
<evidence type="ECO:0000256" key="2">
    <source>
        <dbReference type="ARBA" id="ARBA00022527"/>
    </source>
</evidence>
<keyword evidence="14" id="KW-0325">Glycoprotein</keyword>
<evidence type="ECO:0000256" key="15">
    <source>
        <dbReference type="ARBA" id="ARBA00047899"/>
    </source>
</evidence>
<evidence type="ECO:0000259" key="21">
    <source>
        <dbReference type="PROSITE" id="PS50927"/>
    </source>
</evidence>
<sequence>MMNAPLVLLLVFFYTTTIFLTSSYGTLAQSSLSKGSSLSVEKPNDVLVSSNGVFTAGFHNVGDNAYYFAIWFTQSSNSTIVWMANRDQPVNGRGSILLLSRNGNLVLKDIGRIDVWATATNSATQVELTLLDTGNLVLQTSENDILWESFNFPTDTLLPYQPLNRQTKLISSRSRSNYSSGMYSLFFDNDNLLHLLYDGPETSSLYWPSPAILFPVGRTTYNSSRIAFINLSGYFKSSDAFKFYASDYGEGPKRRLTIDYDGNLRLYSLDEKQGEWIVSWQAIHQMCKVHGICGVNSLCVHGIHGKRCSCLPGFKEKHSTDHDWSYGCEPKFNHSYQFDSYSDFVELPYVDFYGFDMKAPQTMSLEDCKRSCLRLDSCKAVMYQKQKGMCYPKSVLFNGVRTPTFVGTTYLRLPNEILKSYYYEPDWIVSSTQMNCSTVISHTIARDYPKDRGNRFFMYLLWFVSALGGVEMVCIVLGCCFLYRTRRDANFVQQGHLFVLTGSKKFTYRELQKATSGFSNEIGRGGGGTVYKGVLSDGRVAAIKRLNDTDKHDQGEFLAEVSTIGRINHINLIGMWGFCAQGKHRLLVSEFMECGSLAENLSSNVLDWEQRFEIALGTAKGLAYLHEECLEWVLHCDVKPENILLDSNYKPKVADFGLSKLRQRGRASNMSSFSTIRGTRGYMAPEWVFNLPITSKVDVYSYGIVLLELITGKSPATFINTVDIEGSDQPRQYHTLVTLVREKMSTSSTDDDDHDMASIVEEVMDPRVDSPYSVAKMEVLVKVALQCVEEEKDARPTMRKVVEMLIDHHENV</sequence>
<keyword evidence="13" id="KW-0675">Receptor</keyword>
<dbReference type="InterPro" id="IPR003609">
    <property type="entry name" value="Pan_app"/>
</dbReference>
<evidence type="ECO:0000256" key="14">
    <source>
        <dbReference type="ARBA" id="ARBA00023180"/>
    </source>
</evidence>
<evidence type="ECO:0000313" key="23">
    <source>
        <dbReference type="EMBL" id="KAK9161969.1"/>
    </source>
</evidence>
<evidence type="ECO:0000256" key="4">
    <source>
        <dbReference type="ARBA" id="ARBA00022679"/>
    </source>
</evidence>
<evidence type="ECO:0000256" key="12">
    <source>
        <dbReference type="ARBA" id="ARBA00023157"/>
    </source>
</evidence>
<keyword evidence="8 17" id="KW-0418">Kinase</keyword>
<dbReference type="SMART" id="SM00220">
    <property type="entry name" value="S_TKc"/>
    <property type="match status" value="1"/>
</dbReference>
<feature type="domain" description="Bulb-type lectin" evidence="21">
    <location>
        <begin position="32"/>
        <end position="151"/>
    </location>
</feature>
<evidence type="ECO:0000256" key="6">
    <source>
        <dbReference type="ARBA" id="ARBA00022729"/>
    </source>
</evidence>
<dbReference type="Proteomes" id="UP001420932">
    <property type="component" value="Unassembled WGS sequence"/>
</dbReference>
<dbReference type="SUPFAM" id="SSF51110">
    <property type="entry name" value="alpha-D-mannose-specific plant lectins"/>
    <property type="match status" value="1"/>
</dbReference>
<dbReference type="Pfam" id="PF01453">
    <property type="entry name" value="B_lectin"/>
    <property type="match status" value="1"/>
</dbReference>
<evidence type="ECO:0000256" key="3">
    <source>
        <dbReference type="ARBA" id="ARBA00022536"/>
    </source>
</evidence>
<comment type="catalytic activity">
    <reaction evidence="15 17">
        <text>L-threonyl-[protein] + ATP = O-phospho-L-threonyl-[protein] + ADP + H(+)</text>
        <dbReference type="Rhea" id="RHEA:46608"/>
        <dbReference type="Rhea" id="RHEA-COMP:11060"/>
        <dbReference type="Rhea" id="RHEA-COMP:11605"/>
        <dbReference type="ChEBI" id="CHEBI:15378"/>
        <dbReference type="ChEBI" id="CHEBI:30013"/>
        <dbReference type="ChEBI" id="CHEBI:30616"/>
        <dbReference type="ChEBI" id="CHEBI:61977"/>
        <dbReference type="ChEBI" id="CHEBI:456216"/>
        <dbReference type="EC" id="2.7.11.1"/>
    </reaction>
</comment>
<dbReference type="Pfam" id="PF00069">
    <property type="entry name" value="Pkinase"/>
    <property type="match status" value="1"/>
</dbReference>
<evidence type="ECO:0000256" key="11">
    <source>
        <dbReference type="ARBA" id="ARBA00023136"/>
    </source>
</evidence>
<dbReference type="InterPro" id="IPR000719">
    <property type="entry name" value="Prot_kinase_dom"/>
</dbReference>